<dbReference type="EMBL" id="JADFTS010000005">
    <property type="protein sequence ID" value="KAF9605154.1"/>
    <property type="molecule type" value="Genomic_DNA"/>
</dbReference>
<feature type="compositionally biased region" description="Basic and acidic residues" evidence="1">
    <location>
        <begin position="160"/>
        <end position="169"/>
    </location>
</feature>
<organism evidence="2 3">
    <name type="scientific">Coptis chinensis</name>
    <dbReference type="NCBI Taxonomy" id="261450"/>
    <lineage>
        <taxon>Eukaryota</taxon>
        <taxon>Viridiplantae</taxon>
        <taxon>Streptophyta</taxon>
        <taxon>Embryophyta</taxon>
        <taxon>Tracheophyta</taxon>
        <taxon>Spermatophyta</taxon>
        <taxon>Magnoliopsida</taxon>
        <taxon>Ranunculales</taxon>
        <taxon>Ranunculaceae</taxon>
        <taxon>Coptidoideae</taxon>
        <taxon>Coptis</taxon>
    </lineage>
</organism>
<evidence type="ECO:0000256" key="1">
    <source>
        <dbReference type="SAM" id="MobiDB-lite"/>
    </source>
</evidence>
<sequence length="332" mass="38249">MIAIFVLKCSLEHLYKYRKEATLQSPPLFIPSSFVETTVIMVSSKQENGVLKLVHPGGLVEVHTEPITAAEVMKKNPRHCVTRPDVFKFPWIVVRPDSVLKLGTVFFILPNHTLHRLMHNAAGRRQPSSLLRGHKQQSRVENCIDLPPDLEQSFESLDDAAPKPREHGRVKQSFPVRCSAEARPKHSDQRSKKQSLNKPSIDMSLLQVSCMNFKQPSRVESIKKTHLLQDRSQHRKRQSPGKRSKESKERSRDKSHDVCNEKGAVVVRQPSKQDLLLLKLKSCLRNPEDKDRRRSHGLKVTFLLPKEDKKEHSKYYHEPPVLTDELFKLRIQ</sequence>
<keyword evidence="3" id="KW-1185">Reference proteome</keyword>
<evidence type="ECO:0000313" key="2">
    <source>
        <dbReference type="EMBL" id="KAF9605154.1"/>
    </source>
</evidence>
<feature type="region of interest" description="Disordered" evidence="1">
    <location>
        <begin position="159"/>
        <end position="200"/>
    </location>
</feature>
<gene>
    <name evidence="2" type="ORF">IFM89_014145</name>
</gene>
<reference evidence="2 3" key="1">
    <citation type="submission" date="2020-10" db="EMBL/GenBank/DDBJ databases">
        <title>The Coptis chinensis genome and diversification of protoberbering-type alkaloids.</title>
        <authorList>
            <person name="Wang B."/>
            <person name="Shu S."/>
            <person name="Song C."/>
            <person name="Liu Y."/>
        </authorList>
    </citation>
    <scope>NUCLEOTIDE SEQUENCE [LARGE SCALE GENOMIC DNA]</scope>
    <source>
        <strain evidence="2">HL-2020</strain>
        <tissue evidence="2">Leaf</tissue>
    </source>
</reference>
<comment type="caution">
    <text evidence="2">The sequence shown here is derived from an EMBL/GenBank/DDBJ whole genome shotgun (WGS) entry which is preliminary data.</text>
</comment>
<proteinExistence type="predicted"/>
<dbReference type="InterPro" id="IPR025322">
    <property type="entry name" value="PADRE_dom"/>
</dbReference>
<dbReference type="OrthoDB" id="839271at2759"/>
<feature type="compositionally biased region" description="Basic residues" evidence="1">
    <location>
        <begin position="233"/>
        <end position="242"/>
    </location>
</feature>
<name>A0A835LVV4_9MAGN</name>
<accession>A0A835LVV4</accession>
<evidence type="ECO:0000313" key="3">
    <source>
        <dbReference type="Proteomes" id="UP000631114"/>
    </source>
</evidence>
<feature type="compositionally biased region" description="Basic and acidic residues" evidence="1">
    <location>
        <begin position="223"/>
        <end position="232"/>
    </location>
</feature>
<dbReference type="Pfam" id="PF14009">
    <property type="entry name" value="PADRE"/>
    <property type="match status" value="1"/>
</dbReference>
<feature type="region of interest" description="Disordered" evidence="1">
    <location>
        <begin position="223"/>
        <end position="258"/>
    </location>
</feature>
<dbReference type="PANTHER" id="PTHR33052">
    <property type="entry name" value="DUF4228 DOMAIN PROTEIN-RELATED"/>
    <property type="match status" value="1"/>
</dbReference>
<dbReference type="AlphaFoldDB" id="A0A835LVV4"/>
<feature type="compositionally biased region" description="Basic and acidic residues" evidence="1">
    <location>
        <begin position="243"/>
        <end position="258"/>
    </location>
</feature>
<protein>
    <submittedName>
        <fullName evidence="2">Uncharacterized protein</fullName>
    </submittedName>
</protein>
<dbReference type="Proteomes" id="UP000631114">
    <property type="component" value="Unassembled WGS sequence"/>
</dbReference>
<feature type="compositionally biased region" description="Basic and acidic residues" evidence="1">
    <location>
        <begin position="180"/>
        <end position="191"/>
    </location>
</feature>